<keyword evidence="1" id="KW-0732">Signal</keyword>
<keyword evidence="3" id="KW-1185">Reference proteome</keyword>
<evidence type="ECO:0008006" key="4">
    <source>
        <dbReference type="Google" id="ProtNLM"/>
    </source>
</evidence>
<dbReference type="Gene3D" id="3.60.10.10">
    <property type="entry name" value="Endonuclease/exonuclease/phosphatase"/>
    <property type="match status" value="1"/>
</dbReference>
<evidence type="ECO:0000313" key="2">
    <source>
        <dbReference type="EMBL" id="KAK0641742.1"/>
    </source>
</evidence>
<sequence length="186" mass="20591">MKWSTVTGAALLLLSSTASGTRLRLASWNIHYGNPKLDADRSGGPPGEMYWEWRFEVADLKGRFRDMIAGSLERLSTVVGLQEVLKHQLDDLMGVANEKGGSDWAYAGVGRDDGKEKGEYCPIIYYKKAHKALRCTTIWLSKTPTKAGSKSWGAAYPRIATMCAFENVETKGRFVMANTHMDHVSA</sequence>
<dbReference type="InterPro" id="IPR036691">
    <property type="entry name" value="Endo/exonu/phosph_ase_sf"/>
</dbReference>
<dbReference type="EMBL" id="JAULSV010000006">
    <property type="protein sequence ID" value="KAK0641742.1"/>
    <property type="molecule type" value="Genomic_DNA"/>
</dbReference>
<accession>A0AA39XYP2</accession>
<proteinExistence type="predicted"/>
<dbReference type="AlphaFoldDB" id="A0AA39XYP2"/>
<name>A0AA39XYP2_9PEZI</name>
<feature type="chain" id="PRO_5041343779" description="Endonuclease/exonuclease/phosphatase domain-containing protein" evidence="1">
    <location>
        <begin position="21"/>
        <end position="186"/>
    </location>
</feature>
<comment type="caution">
    <text evidence="2">The sequence shown here is derived from an EMBL/GenBank/DDBJ whole genome shotgun (WGS) entry which is preliminary data.</text>
</comment>
<dbReference type="SUPFAM" id="SSF56219">
    <property type="entry name" value="DNase I-like"/>
    <property type="match status" value="1"/>
</dbReference>
<protein>
    <recommendedName>
        <fullName evidence="4">Endonuclease/exonuclease/phosphatase domain-containing protein</fullName>
    </recommendedName>
</protein>
<reference evidence="2" key="1">
    <citation type="submission" date="2023-06" db="EMBL/GenBank/DDBJ databases">
        <title>Genome-scale phylogeny and comparative genomics of the fungal order Sordariales.</title>
        <authorList>
            <consortium name="Lawrence Berkeley National Laboratory"/>
            <person name="Hensen N."/>
            <person name="Bonometti L."/>
            <person name="Westerberg I."/>
            <person name="Brannstrom I.O."/>
            <person name="Guillou S."/>
            <person name="Cros-Aarteil S."/>
            <person name="Calhoun S."/>
            <person name="Haridas S."/>
            <person name="Kuo A."/>
            <person name="Mondo S."/>
            <person name="Pangilinan J."/>
            <person name="Riley R."/>
            <person name="Labutti K."/>
            <person name="Andreopoulos B."/>
            <person name="Lipzen A."/>
            <person name="Chen C."/>
            <person name="Yanf M."/>
            <person name="Daum C."/>
            <person name="Ng V."/>
            <person name="Clum A."/>
            <person name="Steindorff A."/>
            <person name="Ohm R."/>
            <person name="Martin F."/>
            <person name="Silar P."/>
            <person name="Natvig D."/>
            <person name="Lalanne C."/>
            <person name="Gautier V."/>
            <person name="Ament-Velasquez S.L."/>
            <person name="Kruys A."/>
            <person name="Hutchinson M.I."/>
            <person name="Powell A.J."/>
            <person name="Barry K."/>
            <person name="Miller A.N."/>
            <person name="Grigoriev I.V."/>
            <person name="Debuchy R."/>
            <person name="Gladieux P."/>
            <person name="Thoren M.H."/>
            <person name="Johannesson H."/>
        </authorList>
    </citation>
    <scope>NUCLEOTIDE SEQUENCE</scope>
    <source>
        <strain evidence="2">SMH2532-1</strain>
    </source>
</reference>
<evidence type="ECO:0000313" key="3">
    <source>
        <dbReference type="Proteomes" id="UP001174936"/>
    </source>
</evidence>
<feature type="signal peptide" evidence="1">
    <location>
        <begin position="1"/>
        <end position="20"/>
    </location>
</feature>
<dbReference type="Proteomes" id="UP001174936">
    <property type="component" value="Unassembled WGS sequence"/>
</dbReference>
<gene>
    <name evidence="2" type="ORF">B0T16DRAFT_220273</name>
</gene>
<organism evidence="2 3">
    <name type="scientific">Cercophora newfieldiana</name>
    <dbReference type="NCBI Taxonomy" id="92897"/>
    <lineage>
        <taxon>Eukaryota</taxon>
        <taxon>Fungi</taxon>
        <taxon>Dikarya</taxon>
        <taxon>Ascomycota</taxon>
        <taxon>Pezizomycotina</taxon>
        <taxon>Sordariomycetes</taxon>
        <taxon>Sordariomycetidae</taxon>
        <taxon>Sordariales</taxon>
        <taxon>Lasiosphaeriaceae</taxon>
        <taxon>Cercophora</taxon>
    </lineage>
</organism>
<evidence type="ECO:0000256" key="1">
    <source>
        <dbReference type="SAM" id="SignalP"/>
    </source>
</evidence>